<evidence type="ECO:0000256" key="1">
    <source>
        <dbReference type="SAM" id="MobiDB-lite"/>
    </source>
</evidence>
<keyword evidence="4" id="KW-1185">Reference proteome</keyword>
<comment type="caution">
    <text evidence="3">The sequence shown here is derived from an EMBL/GenBank/DDBJ whole genome shotgun (WGS) entry which is preliminary data.</text>
</comment>
<keyword evidence="2" id="KW-1133">Transmembrane helix</keyword>
<organism evidence="3 4">
    <name type="scientific">Trichonephila inaurata madagascariensis</name>
    <dbReference type="NCBI Taxonomy" id="2747483"/>
    <lineage>
        <taxon>Eukaryota</taxon>
        <taxon>Metazoa</taxon>
        <taxon>Ecdysozoa</taxon>
        <taxon>Arthropoda</taxon>
        <taxon>Chelicerata</taxon>
        <taxon>Arachnida</taxon>
        <taxon>Araneae</taxon>
        <taxon>Araneomorphae</taxon>
        <taxon>Entelegynae</taxon>
        <taxon>Araneoidea</taxon>
        <taxon>Nephilidae</taxon>
        <taxon>Trichonephila</taxon>
        <taxon>Trichonephila inaurata</taxon>
    </lineage>
</organism>
<proteinExistence type="predicted"/>
<keyword evidence="2" id="KW-0812">Transmembrane</keyword>
<protein>
    <submittedName>
        <fullName evidence="3">Uncharacterized protein</fullName>
    </submittedName>
</protein>
<reference evidence="3" key="1">
    <citation type="submission" date="2020-08" db="EMBL/GenBank/DDBJ databases">
        <title>Multicomponent nature underlies the extraordinary mechanical properties of spider dragline silk.</title>
        <authorList>
            <person name="Kono N."/>
            <person name="Nakamura H."/>
            <person name="Mori M."/>
            <person name="Yoshida Y."/>
            <person name="Ohtoshi R."/>
            <person name="Malay A.D."/>
            <person name="Moran D.A.P."/>
            <person name="Tomita M."/>
            <person name="Numata K."/>
            <person name="Arakawa K."/>
        </authorList>
    </citation>
    <scope>NUCLEOTIDE SEQUENCE</scope>
</reference>
<evidence type="ECO:0000313" key="4">
    <source>
        <dbReference type="Proteomes" id="UP000886998"/>
    </source>
</evidence>
<dbReference type="Proteomes" id="UP000886998">
    <property type="component" value="Unassembled WGS sequence"/>
</dbReference>
<feature type="region of interest" description="Disordered" evidence="1">
    <location>
        <begin position="96"/>
        <end position="128"/>
    </location>
</feature>
<dbReference type="AlphaFoldDB" id="A0A8X6YIL4"/>
<accession>A0A8X6YIL4</accession>
<name>A0A8X6YIL4_9ARAC</name>
<dbReference type="EMBL" id="BMAV01019591">
    <property type="protein sequence ID" value="GFY72672.1"/>
    <property type="molecule type" value="Genomic_DNA"/>
</dbReference>
<evidence type="ECO:0000256" key="2">
    <source>
        <dbReference type="SAM" id="Phobius"/>
    </source>
</evidence>
<evidence type="ECO:0000313" key="3">
    <source>
        <dbReference type="EMBL" id="GFY72672.1"/>
    </source>
</evidence>
<feature type="compositionally biased region" description="Polar residues" evidence="1">
    <location>
        <begin position="98"/>
        <end position="116"/>
    </location>
</feature>
<feature type="compositionally biased region" description="Basic and acidic residues" evidence="1">
    <location>
        <begin position="117"/>
        <end position="128"/>
    </location>
</feature>
<sequence>MTENVNLSTHEKSNQILPKSKQNVQYNIIFQFLCCLQISTTIILKSSFIFRQNLKRIKNERRDCNETLQLKNVSDLASQIYMGGEHLAKKLQPVIPPKSSSVAGQGVSMTTGSSNHLIDEDCSRRSRE</sequence>
<feature type="transmembrane region" description="Helical" evidence="2">
    <location>
        <begin position="28"/>
        <end position="50"/>
    </location>
</feature>
<gene>
    <name evidence="3" type="ORF">TNIN_174461</name>
</gene>
<keyword evidence="2" id="KW-0472">Membrane</keyword>